<proteinExistence type="predicted"/>
<reference evidence="5" key="1">
    <citation type="submission" date="2024-07" db="EMBL/GenBank/DDBJ databases">
        <title>Two chromosome-level genome assemblies of Korean endemic species Abeliophyllum distichum and Forsythia ovata (Oleaceae).</title>
        <authorList>
            <person name="Jang H."/>
        </authorList>
    </citation>
    <scope>NUCLEOTIDE SEQUENCE [LARGE SCALE GENOMIC DNA]</scope>
</reference>
<dbReference type="Pfam" id="PF00249">
    <property type="entry name" value="Myb_DNA-binding"/>
    <property type="match status" value="1"/>
</dbReference>
<protein>
    <submittedName>
        <fullName evidence="4">Duplicated homeodomain-like superfamily protein</fullName>
    </submittedName>
</protein>
<dbReference type="InterPro" id="IPR001005">
    <property type="entry name" value="SANT/Myb"/>
</dbReference>
<evidence type="ECO:0000313" key="4">
    <source>
        <dbReference type="EMBL" id="KAL2525249.1"/>
    </source>
</evidence>
<sequence length="320" mass="35897">MEFLDEFDSRPRFQFQSKPLPESSNAINSDTHHPFIHRTALFISLFLSISIFSLAFLYFNFEPVNSILLWVSFSLLLGPFAPSSLTAGDIRVGLGPALKDVPEIPVETSEKINRKATKLHKRSPEDVVKFNGSLGKYINVADSLMNLEKNEVNDNGSSVNLEQNEEREWTVADEEFLKKLMVKHPVGKPGRWEAIAEGLKGKHKVESVIKKAKEMGERKVSDEDSYKKFLRDRKPMDKRVSDEQSDGIGATNNNEGGRGEIGWTDGEDLALLNALKAFPKDVAMRWEKIAAAVPGKTKASCMKRVTGLEEGFPKLQGFLW</sequence>
<dbReference type="PROSITE" id="PS50090">
    <property type="entry name" value="MYB_LIKE"/>
    <property type="match status" value="1"/>
</dbReference>
<dbReference type="Proteomes" id="UP001604336">
    <property type="component" value="Unassembled WGS sequence"/>
</dbReference>
<dbReference type="InterPro" id="IPR009057">
    <property type="entry name" value="Homeodomain-like_sf"/>
</dbReference>
<keyword evidence="5" id="KW-1185">Reference proteome</keyword>
<evidence type="ECO:0000256" key="1">
    <source>
        <dbReference type="SAM" id="MobiDB-lite"/>
    </source>
</evidence>
<gene>
    <name evidence="4" type="ORF">Adt_10303</name>
</gene>
<accession>A0ABD1UJL9</accession>
<dbReference type="Gene3D" id="1.10.10.60">
    <property type="entry name" value="Homeodomain-like"/>
    <property type="match status" value="2"/>
</dbReference>
<organism evidence="4 5">
    <name type="scientific">Abeliophyllum distichum</name>
    <dbReference type="NCBI Taxonomy" id="126358"/>
    <lineage>
        <taxon>Eukaryota</taxon>
        <taxon>Viridiplantae</taxon>
        <taxon>Streptophyta</taxon>
        <taxon>Embryophyta</taxon>
        <taxon>Tracheophyta</taxon>
        <taxon>Spermatophyta</taxon>
        <taxon>Magnoliopsida</taxon>
        <taxon>eudicotyledons</taxon>
        <taxon>Gunneridae</taxon>
        <taxon>Pentapetalae</taxon>
        <taxon>asterids</taxon>
        <taxon>lamiids</taxon>
        <taxon>Lamiales</taxon>
        <taxon>Oleaceae</taxon>
        <taxon>Forsythieae</taxon>
        <taxon>Abeliophyllum</taxon>
    </lineage>
</organism>
<feature type="transmembrane region" description="Helical" evidence="2">
    <location>
        <begin position="67"/>
        <end position="85"/>
    </location>
</feature>
<dbReference type="PANTHER" id="PTHR43999:SF3">
    <property type="entry name" value="TRANSCRIPTION FACTOR MAMYB"/>
    <property type="match status" value="1"/>
</dbReference>
<evidence type="ECO:0000259" key="3">
    <source>
        <dbReference type="PROSITE" id="PS50090"/>
    </source>
</evidence>
<dbReference type="AlphaFoldDB" id="A0ABD1UJL9"/>
<dbReference type="Pfam" id="PF23082">
    <property type="entry name" value="Myb_DNA-binding_2"/>
    <property type="match status" value="1"/>
</dbReference>
<dbReference type="InterPro" id="IPR044634">
    <property type="entry name" value="Zuotin/DnaJC2"/>
</dbReference>
<dbReference type="CDD" id="cd00167">
    <property type="entry name" value="SANT"/>
    <property type="match status" value="2"/>
</dbReference>
<feature type="region of interest" description="Disordered" evidence="1">
    <location>
        <begin position="234"/>
        <end position="261"/>
    </location>
</feature>
<dbReference type="SMART" id="SM00717">
    <property type="entry name" value="SANT"/>
    <property type="match status" value="2"/>
</dbReference>
<dbReference type="FunFam" id="1.10.10.60:FF:000416">
    <property type="entry name" value="Myb family transcription factor"/>
    <property type="match status" value="1"/>
</dbReference>
<feature type="transmembrane region" description="Helical" evidence="2">
    <location>
        <begin position="40"/>
        <end position="61"/>
    </location>
</feature>
<keyword evidence="2" id="KW-0812">Transmembrane</keyword>
<dbReference type="SUPFAM" id="SSF46689">
    <property type="entry name" value="Homeodomain-like"/>
    <property type="match status" value="2"/>
</dbReference>
<feature type="domain" description="Myb-like" evidence="3">
    <location>
        <begin position="263"/>
        <end position="304"/>
    </location>
</feature>
<name>A0ABD1UJL9_9LAMI</name>
<evidence type="ECO:0000313" key="5">
    <source>
        <dbReference type="Proteomes" id="UP001604336"/>
    </source>
</evidence>
<keyword evidence="2" id="KW-1133">Transmembrane helix</keyword>
<dbReference type="EMBL" id="JBFOLK010000003">
    <property type="protein sequence ID" value="KAL2525249.1"/>
    <property type="molecule type" value="Genomic_DNA"/>
</dbReference>
<evidence type="ECO:0000256" key="2">
    <source>
        <dbReference type="SAM" id="Phobius"/>
    </source>
</evidence>
<comment type="caution">
    <text evidence="4">The sequence shown here is derived from an EMBL/GenBank/DDBJ whole genome shotgun (WGS) entry which is preliminary data.</text>
</comment>
<keyword evidence="2" id="KW-0472">Membrane</keyword>
<dbReference type="PANTHER" id="PTHR43999">
    <property type="entry name" value="DNAJ HOMOLOG SUBFAMILY C MEMBER 2"/>
    <property type="match status" value="1"/>
</dbReference>